<evidence type="ECO:0000256" key="5">
    <source>
        <dbReference type="ARBA" id="ARBA00018266"/>
    </source>
</evidence>
<evidence type="ECO:0000313" key="17">
    <source>
        <dbReference type="Proteomes" id="UP000636949"/>
    </source>
</evidence>
<evidence type="ECO:0000256" key="12">
    <source>
        <dbReference type="PIRSR" id="PIRSR606262-1"/>
    </source>
</evidence>
<reference evidence="16" key="1">
    <citation type="journal article" date="2014" name="Int. J. Syst. Evol. Microbiol.">
        <title>Complete genome sequence of Corynebacterium casei LMG S-19264T (=DSM 44701T), isolated from a smear-ripened cheese.</title>
        <authorList>
            <consortium name="US DOE Joint Genome Institute (JGI-PGF)"/>
            <person name="Walter F."/>
            <person name="Albersmeier A."/>
            <person name="Kalinowski J."/>
            <person name="Ruckert C."/>
        </authorList>
    </citation>
    <scope>NUCLEOTIDE SEQUENCE</scope>
    <source>
        <strain evidence="16">CGMCC 1.15758</strain>
    </source>
</reference>
<dbReference type="EC" id="3.5.4.5" evidence="4 14"/>
<dbReference type="NCBIfam" id="NF004064">
    <property type="entry name" value="PRK05578.1"/>
    <property type="match status" value="1"/>
</dbReference>
<evidence type="ECO:0000256" key="9">
    <source>
        <dbReference type="ARBA" id="ARBA00032005"/>
    </source>
</evidence>
<dbReference type="PROSITE" id="PS51747">
    <property type="entry name" value="CYT_DCMP_DEAMINASES_2"/>
    <property type="match status" value="1"/>
</dbReference>
<dbReference type="EMBL" id="BMJS01000023">
    <property type="protein sequence ID" value="GGG01757.1"/>
    <property type="molecule type" value="Genomic_DNA"/>
</dbReference>
<keyword evidence="8 13" id="KW-0862">Zinc</keyword>
<dbReference type="GO" id="GO:0055086">
    <property type="term" value="P:nucleobase-containing small molecule metabolic process"/>
    <property type="evidence" value="ECO:0007669"/>
    <property type="project" value="UniProtKB-ARBA"/>
</dbReference>
<reference evidence="16" key="2">
    <citation type="submission" date="2020-09" db="EMBL/GenBank/DDBJ databases">
        <authorList>
            <person name="Sun Q."/>
            <person name="Zhou Y."/>
        </authorList>
    </citation>
    <scope>NUCLEOTIDE SEQUENCE</scope>
    <source>
        <strain evidence="16">CGMCC 1.15758</strain>
    </source>
</reference>
<accession>A0A8J2Z5I9</accession>
<dbReference type="InterPro" id="IPR016193">
    <property type="entry name" value="Cytidine_deaminase-like"/>
</dbReference>
<dbReference type="RefSeq" id="WP_117003229.1">
    <property type="nucleotide sequence ID" value="NZ_BMJS01000023.1"/>
</dbReference>
<dbReference type="PANTHER" id="PTHR11644:SF2">
    <property type="entry name" value="CYTIDINE DEAMINASE"/>
    <property type="match status" value="1"/>
</dbReference>
<comment type="catalytic activity">
    <reaction evidence="10 14">
        <text>2'-deoxycytidine + H2O + H(+) = 2'-deoxyuridine + NH4(+)</text>
        <dbReference type="Rhea" id="RHEA:13433"/>
        <dbReference type="ChEBI" id="CHEBI:15377"/>
        <dbReference type="ChEBI" id="CHEBI:15378"/>
        <dbReference type="ChEBI" id="CHEBI:15698"/>
        <dbReference type="ChEBI" id="CHEBI:16450"/>
        <dbReference type="ChEBI" id="CHEBI:28938"/>
        <dbReference type="EC" id="3.5.4.5"/>
    </reaction>
</comment>
<evidence type="ECO:0000256" key="4">
    <source>
        <dbReference type="ARBA" id="ARBA00012783"/>
    </source>
</evidence>
<dbReference type="GO" id="GO:0042802">
    <property type="term" value="F:identical protein binding"/>
    <property type="evidence" value="ECO:0007669"/>
    <property type="project" value="UniProtKB-ARBA"/>
</dbReference>
<evidence type="ECO:0000256" key="3">
    <source>
        <dbReference type="ARBA" id="ARBA00006576"/>
    </source>
</evidence>
<evidence type="ECO:0000256" key="11">
    <source>
        <dbReference type="ARBA" id="ARBA00049558"/>
    </source>
</evidence>
<dbReference type="Gene3D" id="3.40.140.10">
    <property type="entry name" value="Cytidine Deaminase, domain 2"/>
    <property type="match status" value="1"/>
</dbReference>
<evidence type="ECO:0000256" key="1">
    <source>
        <dbReference type="ARBA" id="ARBA00001947"/>
    </source>
</evidence>
<dbReference type="SUPFAM" id="SSF53927">
    <property type="entry name" value="Cytidine deaminase-like"/>
    <property type="match status" value="1"/>
</dbReference>
<dbReference type="CDD" id="cd01283">
    <property type="entry name" value="cytidine_deaminase"/>
    <property type="match status" value="1"/>
</dbReference>
<evidence type="ECO:0000256" key="13">
    <source>
        <dbReference type="PIRSR" id="PIRSR606262-3"/>
    </source>
</evidence>
<gene>
    <name evidence="16" type="ORF">GCM10010995_19030</name>
</gene>
<evidence type="ECO:0000256" key="10">
    <source>
        <dbReference type="ARBA" id="ARBA00049252"/>
    </source>
</evidence>
<dbReference type="Pfam" id="PF00383">
    <property type="entry name" value="dCMP_cyt_deam_1"/>
    <property type="match status" value="1"/>
</dbReference>
<keyword evidence="6 13" id="KW-0479">Metal-binding</keyword>
<proteinExistence type="inferred from homology"/>
<feature type="binding site" evidence="13">
    <location>
        <position position="89"/>
    </location>
    <ligand>
        <name>Zn(2+)</name>
        <dbReference type="ChEBI" id="CHEBI:29105"/>
        <note>catalytic</note>
    </ligand>
</feature>
<feature type="binding site" evidence="13">
    <location>
        <position position="54"/>
    </location>
    <ligand>
        <name>Zn(2+)</name>
        <dbReference type="ChEBI" id="CHEBI:29105"/>
        <note>catalytic</note>
    </ligand>
</feature>
<comment type="function">
    <text evidence="2 14">This enzyme scavenges exogenous and endogenous cytidine and 2'-deoxycytidine for UMP synthesis.</text>
</comment>
<keyword evidence="7 14" id="KW-0378">Hydrolase</keyword>
<dbReference type="InterPro" id="IPR002125">
    <property type="entry name" value="CMP_dCMP_dom"/>
</dbReference>
<comment type="catalytic activity">
    <reaction evidence="11 14">
        <text>cytidine + H2O + H(+) = uridine + NH4(+)</text>
        <dbReference type="Rhea" id="RHEA:16069"/>
        <dbReference type="ChEBI" id="CHEBI:15377"/>
        <dbReference type="ChEBI" id="CHEBI:15378"/>
        <dbReference type="ChEBI" id="CHEBI:16704"/>
        <dbReference type="ChEBI" id="CHEBI:17562"/>
        <dbReference type="ChEBI" id="CHEBI:28938"/>
        <dbReference type="EC" id="3.5.4.5"/>
    </reaction>
</comment>
<dbReference type="GO" id="GO:0004126">
    <property type="term" value="F:cytidine deaminase activity"/>
    <property type="evidence" value="ECO:0007669"/>
    <property type="project" value="UniProtKB-UniRule"/>
</dbReference>
<comment type="cofactor">
    <cofactor evidence="1 13 14">
        <name>Zn(2+)</name>
        <dbReference type="ChEBI" id="CHEBI:29105"/>
    </cofactor>
</comment>
<dbReference type="AlphaFoldDB" id="A0A8J2Z5I9"/>
<evidence type="ECO:0000256" key="2">
    <source>
        <dbReference type="ARBA" id="ARBA00003949"/>
    </source>
</evidence>
<dbReference type="FunFam" id="3.40.140.10:FF:000008">
    <property type="entry name" value="Cytidine deaminase"/>
    <property type="match status" value="1"/>
</dbReference>
<evidence type="ECO:0000256" key="7">
    <source>
        <dbReference type="ARBA" id="ARBA00022801"/>
    </source>
</evidence>
<evidence type="ECO:0000256" key="8">
    <source>
        <dbReference type="ARBA" id="ARBA00022833"/>
    </source>
</evidence>
<sequence length="131" mass="14520">MHEINEVFRKLQVLKKRAYAPYSNFSVAAMIELKNGDVHEGVNVENASFPVGSCAEMVAINAAVASGARKGDFKAIYVTADARNPVTPCGACRQVMAEFFDNDVVIHLFNQDGTEHEQYSIDHLLPERFCL</sequence>
<evidence type="ECO:0000313" key="16">
    <source>
        <dbReference type="EMBL" id="GGG01757.1"/>
    </source>
</evidence>
<feature type="binding site" evidence="13">
    <location>
        <position position="92"/>
    </location>
    <ligand>
        <name>Zn(2+)</name>
        <dbReference type="ChEBI" id="CHEBI:29105"/>
        <note>catalytic</note>
    </ligand>
</feature>
<organism evidence="16 17">
    <name type="scientific">Cysteiniphilum litorale</name>
    <dbReference type="NCBI Taxonomy" id="2056700"/>
    <lineage>
        <taxon>Bacteria</taxon>
        <taxon>Pseudomonadati</taxon>
        <taxon>Pseudomonadota</taxon>
        <taxon>Gammaproteobacteria</taxon>
        <taxon>Thiotrichales</taxon>
        <taxon>Fastidiosibacteraceae</taxon>
        <taxon>Cysteiniphilum</taxon>
    </lineage>
</organism>
<keyword evidence="17" id="KW-1185">Reference proteome</keyword>
<feature type="active site" description="Proton donor" evidence="12">
    <location>
        <position position="56"/>
    </location>
</feature>
<evidence type="ECO:0000259" key="15">
    <source>
        <dbReference type="PROSITE" id="PS51747"/>
    </source>
</evidence>
<dbReference type="PANTHER" id="PTHR11644">
    <property type="entry name" value="CYTIDINE DEAMINASE"/>
    <property type="match status" value="1"/>
</dbReference>
<dbReference type="OrthoDB" id="9795347at2"/>
<dbReference type="PROSITE" id="PS00903">
    <property type="entry name" value="CYT_DCMP_DEAMINASES_1"/>
    <property type="match status" value="1"/>
</dbReference>
<dbReference type="InterPro" id="IPR016192">
    <property type="entry name" value="APOBEC/CMP_deaminase_Zn-bd"/>
</dbReference>
<comment type="caution">
    <text evidence="16">The sequence shown here is derived from an EMBL/GenBank/DDBJ whole genome shotgun (WGS) entry which is preliminary data.</text>
</comment>
<dbReference type="GO" id="GO:0008270">
    <property type="term" value="F:zinc ion binding"/>
    <property type="evidence" value="ECO:0007669"/>
    <property type="project" value="UniProtKB-UniRule"/>
</dbReference>
<feature type="domain" description="CMP/dCMP-type deaminase" evidence="15">
    <location>
        <begin position="2"/>
        <end position="131"/>
    </location>
</feature>
<dbReference type="Proteomes" id="UP000636949">
    <property type="component" value="Unassembled WGS sequence"/>
</dbReference>
<dbReference type="NCBIfam" id="TIGR01354">
    <property type="entry name" value="cyt_deam_tetra"/>
    <property type="match status" value="1"/>
</dbReference>
<comment type="similarity">
    <text evidence="3 14">Belongs to the cytidine and deoxycytidylate deaminase family.</text>
</comment>
<dbReference type="GO" id="GO:0072527">
    <property type="term" value="P:pyrimidine-containing compound metabolic process"/>
    <property type="evidence" value="ECO:0007669"/>
    <property type="project" value="UniProtKB-ARBA"/>
</dbReference>
<protein>
    <recommendedName>
        <fullName evidence="5 14">Cytidine deaminase</fullName>
        <ecNumber evidence="4 14">3.5.4.5</ecNumber>
    </recommendedName>
    <alternativeName>
        <fullName evidence="9 14">Cytidine aminohydrolase</fullName>
    </alternativeName>
</protein>
<name>A0A8J2Z5I9_9GAMM</name>
<dbReference type="GO" id="GO:0005829">
    <property type="term" value="C:cytosol"/>
    <property type="evidence" value="ECO:0007669"/>
    <property type="project" value="TreeGrafter"/>
</dbReference>
<evidence type="ECO:0000256" key="6">
    <source>
        <dbReference type="ARBA" id="ARBA00022723"/>
    </source>
</evidence>
<dbReference type="InterPro" id="IPR050202">
    <property type="entry name" value="Cyt/Deoxycyt_deaminase"/>
</dbReference>
<dbReference type="InterPro" id="IPR006262">
    <property type="entry name" value="Cyt_deam_tetra"/>
</dbReference>
<evidence type="ECO:0000256" key="14">
    <source>
        <dbReference type="RuleBase" id="RU364006"/>
    </source>
</evidence>